<dbReference type="EMBL" id="RRYP01005823">
    <property type="protein sequence ID" value="TNV81704.1"/>
    <property type="molecule type" value="Genomic_DNA"/>
</dbReference>
<reference evidence="1" key="1">
    <citation type="submission" date="2019-06" db="EMBL/GenBank/DDBJ databases">
        <authorList>
            <person name="Zheng W."/>
        </authorList>
    </citation>
    <scope>NUCLEOTIDE SEQUENCE</scope>
    <source>
        <strain evidence="1">QDHG01</strain>
    </source>
</reference>
<gene>
    <name evidence="1" type="ORF">FGO68_gene13181</name>
</gene>
<name>A0A8J8NW34_HALGN</name>
<proteinExistence type="predicted"/>
<accession>A0A8J8NW34</accession>
<evidence type="ECO:0000313" key="2">
    <source>
        <dbReference type="Proteomes" id="UP000785679"/>
    </source>
</evidence>
<protein>
    <submittedName>
        <fullName evidence="1">Uncharacterized protein</fullName>
    </submittedName>
</protein>
<comment type="caution">
    <text evidence="1">The sequence shown here is derived from an EMBL/GenBank/DDBJ whole genome shotgun (WGS) entry which is preliminary data.</text>
</comment>
<keyword evidence="2" id="KW-1185">Reference proteome</keyword>
<evidence type="ECO:0000313" key="1">
    <source>
        <dbReference type="EMBL" id="TNV81704.1"/>
    </source>
</evidence>
<sequence>MTKKREAFLLASTITITNPRAIQLSQMNSKQGLLLTLMQSYPCQTPATLTNLEEATFCGHQTKSNIDSLVSSYPGSFTNSLLSWSPSLTAPRINSNRLNFSPR</sequence>
<dbReference type="AlphaFoldDB" id="A0A8J8NW34"/>
<organism evidence="1 2">
    <name type="scientific">Halteria grandinella</name>
    <dbReference type="NCBI Taxonomy" id="5974"/>
    <lineage>
        <taxon>Eukaryota</taxon>
        <taxon>Sar</taxon>
        <taxon>Alveolata</taxon>
        <taxon>Ciliophora</taxon>
        <taxon>Intramacronucleata</taxon>
        <taxon>Spirotrichea</taxon>
        <taxon>Stichotrichia</taxon>
        <taxon>Sporadotrichida</taxon>
        <taxon>Halteriidae</taxon>
        <taxon>Halteria</taxon>
    </lineage>
</organism>
<dbReference type="Proteomes" id="UP000785679">
    <property type="component" value="Unassembled WGS sequence"/>
</dbReference>